<evidence type="ECO:0000313" key="2">
    <source>
        <dbReference type="Proteomes" id="UP000309488"/>
    </source>
</evidence>
<dbReference type="Proteomes" id="UP000309488">
    <property type="component" value="Unassembled WGS sequence"/>
</dbReference>
<dbReference type="OrthoDB" id="9798714at2"/>
<dbReference type="RefSeq" id="WP_136842418.1">
    <property type="nucleotide sequence ID" value="NZ_SWBR01000003.1"/>
</dbReference>
<dbReference type="EMBL" id="SWBR01000003">
    <property type="protein sequence ID" value="TKC08403.1"/>
    <property type="molecule type" value="Genomic_DNA"/>
</dbReference>
<keyword evidence="2" id="KW-1185">Reference proteome</keyword>
<comment type="caution">
    <text evidence="1">The sequence shown here is derived from an EMBL/GenBank/DDBJ whole genome shotgun (WGS) entry which is preliminary data.</text>
</comment>
<reference evidence="1 2" key="1">
    <citation type="submission" date="2019-04" db="EMBL/GenBank/DDBJ databases">
        <title>Pedobacter sp. RP-3-22 sp. nov., isolated from Arctic soil.</title>
        <authorList>
            <person name="Dahal R.H."/>
            <person name="Kim D.-U."/>
        </authorList>
    </citation>
    <scope>NUCLEOTIDE SEQUENCE [LARGE SCALE GENOMIC DNA]</scope>
    <source>
        <strain evidence="1 2">RP-3-22</strain>
    </source>
</reference>
<name>A0A4U1CNV8_9SPHI</name>
<accession>A0A4U1CNV8</accession>
<protein>
    <submittedName>
        <fullName evidence="1">Uncharacterized protein</fullName>
    </submittedName>
</protein>
<organism evidence="1 2">
    <name type="scientific">Pedobacter polaris</name>
    <dbReference type="NCBI Taxonomy" id="2571273"/>
    <lineage>
        <taxon>Bacteria</taxon>
        <taxon>Pseudomonadati</taxon>
        <taxon>Bacteroidota</taxon>
        <taxon>Sphingobacteriia</taxon>
        <taxon>Sphingobacteriales</taxon>
        <taxon>Sphingobacteriaceae</taxon>
        <taxon>Pedobacter</taxon>
    </lineage>
</organism>
<proteinExistence type="predicted"/>
<sequence>MSKPISPLTKTLPSTITISNNKGLEFITTDSLAGTSKKTRFWLQGNSFYLQSLISTKDELTNEQGSSFFNSVKAKTSEPLFDLSSSKAKLIVADLASKNPETHQKALGALSFYKFELDELPSIYTALQQPYTDDTTSNGARCVLLGELAQLNDAQTPAFLKKLYQDSKGLDLIQSQILAVLPVADSTSYDWYFKTLSEAPTFKLKSYWDLFEPLTDSISFVAANIDQVLKLGKEDNYRPVVLDLVATMLDSDNITTYQALLNSKKEVITAHTMQDLAADFVRVKEEKYPVSLNYYLDILPKLNVPTLTDNFTKKVIALDTIPYLITNAVAARIKANLPVDPKLLTSQLDSLDTRYAIMHAYEKTGKIAEVPLKYRQHDEFAKLLVYDYFGEEYDYPQEIKLLGNIKEGKDNYYAFECFFTEEGEKKSYVGICGPFDNETEKLNFESYYSYSKFEAKEKDWAKQVKALIAEMREE</sequence>
<evidence type="ECO:0000313" key="1">
    <source>
        <dbReference type="EMBL" id="TKC08403.1"/>
    </source>
</evidence>
<gene>
    <name evidence="1" type="ORF">FA048_14715</name>
</gene>
<dbReference type="AlphaFoldDB" id="A0A4U1CNV8"/>